<protein>
    <submittedName>
        <fullName evidence="2">Uncharacterized protein</fullName>
    </submittedName>
</protein>
<sequence>MHGHSDPHLIPRGREYAAHPVCATTSGDVIRHRVIQRPDSANESVRKEKSGTGIGQNRSPPECSSRPGHYICA</sequence>
<keyword evidence="3" id="KW-1185">Reference proteome</keyword>
<accession>A0ABQ0WGN5</accession>
<reference evidence="2 3" key="1">
    <citation type="submission" date="2019-07" db="EMBL/GenBank/DDBJ databases">
        <title>Whole genome shotgun sequence of Halomonas cupida NBRC 102219.</title>
        <authorList>
            <person name="Hosoyama A."/>
            <person name="Uohara A."/>
            <person name="Ohji S."/>
            <person name="Ichikawa N."/>
        </authorList>
    </citation>
    <scope>NUCLEOTIDE SEQUENCE [LARGE SCALE GENOMIC DNA]</scope>
    <source>
        <strain evidence="2 3">NBRC 102219</strain>
    </source>
</reference>
<gene>
    <name evidence="2" type="ORF">HCU01_28490</name>
</gene>
<comment type="caution">
    <text evidence="2">The sequence shown here is derived from an EMBL/GenBank/DDBJ whole genome shotgun (WGS) entry which is preliminary data.</text>
</comment>
<dbReference type="Proteomes" id="UP000321726">
    <property type="component" value="Unassembled WGS sequence"/>
</dbReference>
<name>A0ABQ0WGN5_9GAMM</name>
<dbReference type="EMBL" id="BJXU01000117">
    <property type="protein sequence ID" value="GEN24900.1"/>
    <property type="molecule type" value="Genomic_DNA"/>
</dbReference>
<evidence type="ECO:0000313" key="2">
    <source>
        <dbReference type="EMBL" id="GEN24900.1"/>
    </source>
</evidence>
<evidence type="ECO:0000313" key="3">
    <source>
        <dbReference type="Proteomes" id="UP000321726"/>
    </source>
</evidence>
<organism evidence="2 3">
    <name type="scientific">Halomonas cupida</name>
    <dbReference type="NCBI Taxonomy" id="44933"/>
    <lineage>
        <taxon>Bacteria</taxon>
        <taxon>Pseudomonadati</taxon>
        <taxon>Pseudomonadota</taxon>
        <taxon>Gammaproteobacteria</taxon>
        <taxon>Oceanospirillales</taxon>
        <taxon>Halomonadaceae</taxon>
        <taxon>Halomonas</taxon>
    </lineage>
</organism>
<feature type="region of interest" description="Disordered" evidence="1">
    <location>
        <begin position="34"/>
        <end position="73"/>
    </location>
</feature>
<proteinExistence type="predicted"/>
<evidence type="ECO:0000256" key="1">
    <source>
        <dbReference type="SAM" id="MobiDB-lite"/>
    </source>
</evidence>